<keyword evidence="3" id="KW-0804">Transcription</keyword>
<dbReference type="InterPro" id="IPR050204">
    <property type="entry name" value="AraC_XylS_family_regulators"/>
</dbReference>
<feature type="compositionally biased region" description="Basic residues" evidence="4">
    <location>
        <begin position="344"/>
        <end position="354"/>
    </location>
</feature>
<evidence type="ECO:0000256" key="4">
    <source>
        <dbReference type="SAM" id="MobiDB-lite"/>
    </source>
</evidence>
<proteinExistence type="predicted"/>
<reference evidence="6 7" key="1">
    <citation type="submission" date="2017-06" db="EMBL/GenBank/DDBJ databases">
        <authorList>
            <person name="Kim H.J."/>
            <person name="Triplett B.A."/>
        </authorList>
    </citation>
    <scope>NUCLEOTIDE SEQUENCE [LARGE SCALE GENOMIC DNA]</scope>
    <source>
        <strain evidence="6 7">CGMCC 4.5593</strain>
    </source>
</reference>
<evidence type="ECO:0000256" key="1">
    <source>
        <dbReference type="ARBA" id="ARBA00023015"/>
    </source>
</evidence>
<organism evidence="6 7">
    <name type="scientific">Asanoa hainanensis</name>
    <dbReference type="NCBI Taxonomy" id="560556"/>
    <lineage>
        <taxon>Bacteria</taxon>
        <taxon>Bacillati</taxon>
        <taxon>Actinomycetota</taxon>
        <taxon>Actinomycetes</taxon>
        <taxon>Micromonosporales</taxon>
        <taxon>Micromonosporaceae</taxon>
        <taxon>Asanoa</taxon>
    </lineage>
</organism>
<evidence type="ECO:0000313" key="6">
    <source>
        <dbReference type="EMBL" id="SNS96842.1"/>
    </source>
</evidence>
<dbReference type="PROSITE" id="PS01124">
    <property type="entry name" value="HTH_ARAC_FAMILY_2"/>
    <property type="match status" value="1"/>
</dbReference>
<dbReference type="SMART" id="SM00342">
    <property type="entry name" value="HTH_ARAC"/>
    <property type="match status" value="1"/>
</dbReference>
<accession>A0A239ITY5</accession>
<dbReference type="OrthoDB" id="241790at2"/>
<dbReference type="GO" id="GO:0043565">
    <property type="term" value="F:sequence-specific DNA binding"/>
    <property type="evidence" value="ECO:0007669"/>
    <property type="project" value="InterPro"/>
</dbReference>
<dbReference type="InterPro" id="IPR009057">
    <property type="entry name" value="Homeodomain-like_sf"/>
</dbReference>
<dbReference type="EMBL" id="FZPH01000002">
    <property type="protein sequence ID" value="SNS96842.1"/>
    <property type="molecule type" value="Genomic_DNA"/>
</dbReference>
<dbReference type="PANTHER" id="PTHR46796:SF13">
    <property type="entry name" value="HTH-TYPE TRANSCRIPTIONAL ACTIVATOR RHAS"/>
    <property type="match status" value="1"/>
</dbReference>
<evidence type="ECO:0000256" key="2">
    <source>
        <dbReference type="ARBA" id="ARBA00023125"/>
    </source>
</evidence>
<gene>
    <name evidence="6" type="ORF">SAMN05421812_102555</name>
</gene>
<dbReference type="AlphaFoldDB" id="A0A239ITY5"/>
<keyword evidence="7" id="KW-1185">Reference proteome</keyword>
<protein>
    <submittedName>
        <fullName evidence="6">AraC-type DNA-binding protein</fullName>
    </submittedName>
</protein>
<dbReference type="GO" id="GO:0003700">
    <property type="term" value="F:DNA-binding transcription factor activity"/>
    <property type="evidence" value="ECO:0007669"/>
    <property type="project" value="InterPro"/>
</dbReference>
<feature type="compositionally biased region" description="Acidic residues" evidence="4">
    <location>
        <begin position="373"/>
        <end position="382"/>
    </location>
</feature>
<evidence type="ECO:0000256" key="3">
    <source>
        <dbReference type="ARBA" id="ARBA00023163"/>
    </source>
</evidence>
<sequence>MDALAGLLDGPRARAAFLLRCVLDPPWSIRIRDEAPLSIVSVVRGDAWVTFDDASPVCLRPGDVAVLRGPDHYTVADSPGTAPQIVIHPGQRCTTPDGASLHDEMDLGVRTWGTSVDGGSVLLTGTYQASGEISDRLLRALPTLLVLRSDEWDSPLVGLLGAEIVRDDPGQTAVLDRLLDLLLIAVLRAWFSRPSSSAPAWYQALADPVVGRALRMLHNNPEYPWTVASLAARSGLSRAALARRFGELVGEPPMSYLTSWRLALAADLLLEPDATVAAVARQVGYGSAFALSTAFKRVHGVSPQDHRKRSAGAAGSPGLSPGQEVVPDPAPPAEDQDAAERGAHRGGQRGRHRLGALASTAAGEVDDQHRREDDDEARDEDETRAHRLATQAPVLSQMT</sequence>
<keyword evidence="2 6" id="KW-0238">DNA-binding</keyword>
<dbReference type="SUPFAM" id="SSF46689">
    <property type="entry name" value="Homeodomain-like"/>
    <property type="match status" value="2"/>
</dbReference>
<name>A0A239ITY5_9ACTN</name>
<dbReference type="Pfam" id="PF12833">
    <property type="entry name" value="HTH_18"/>
    <property type="match status" value="1"/>
</dbReference>
<dbReference type="Pfam" id="PF12852">
    <property type="entry name" value="Cupin_6"/>
    <property type="match status" value="1"/>
</dbReference>
<dbReference type="InterPro" id="IPR018062">
    <property type="entry name" value="HTH_AraC-typ_CS"/>
</dbReference>
<dbReference type="PROSITE" id="PS00041">
    <property type="entry name" value="HTH_ARAC_FAMILY_1"/>
    <property type="match status" value="1"/>
</dbReference>
<dbReference type="InterPro" id="IPR018060">
    <property type="entry name" value="HTH_AraC"/>
</dbReference>
<evidence type="ECO:0000259" key="5">
    <source>
        <dbReference type="PROSITE" id="PS01124"/>
    </source>
</evidence>
<dbReference type="InterPro" id="IPR032783">
    <property type="entry name" value="AraC_lig"/>
</dbReference>
<feature type="region of interest" description="Disordered" evidence="4">
    <location>
        <begin position="300"/>
        <end position="399"/>
    </location>
</feature>
<feature type="domain" description="HTH araC/xylS-type" evidence="5">
    <location>
        <begin position="211"/>
        <end position="309"/>
    </location>
</feature>
<keyword evidence="1" id="KW-0805">Transcription regulation</keyword>
<dbReference type="PANTHER" id="PTHR46796">
    <property type="entry name" value="HTH-TYPE TRANSCRIPTIONAL ACTIVATOR RHAS-RELATED"/>
    <property type="match status" value="1"/>
</dbReference>
<evidence type="ECO:0000313" key="7">
    <source>
        <dbReference type="Proteomes" id="UP000198362"/>
    </source>
</evidence>
<feature type="compositionally biased region" description="Low complexity" evidence="4">
    <location>
        <begin position="311"/>
        <end position="327"/>
    </location>
</feature>
<dbReference type="Proteomes" id="UP000198362">
    <property type="component" value="Unassembled WGS sequence"/>
</dbReference>
<dbReference type="Gene3D" id="1.10.10.60">
    <property type="entry name" value="Homeodomain-like"/>
    <property type="match status" value="2"/>
</dbReference>